<evidence type="ECO:0000313" key="3">
    <source>
        <dbReference type="Proteomes" id="UP000011087"/>
    </source>
</evidence>
<dbReference type="HOGENOM" id="CLU_2781270_0_0_1"/>
<proteinExistence type="predicted"/>
<dbReference type="EnsemblProtists" id="EKX55475">
    <property type="protein sequence ID" value="EKX55475"/>
    <property type="gene ID" value="GUITHDRAFT_149801"/>
</dbReference>
<protein>
    <submittedName>
        <fullName evidence="1 2">Uncharacterized protein</fullName>
    </submittedName>
</protein>
<gene>
    <name evidence="1" type="ORF">GUITHDRAFT_149801</name>
</gene>
<dbReference type="PaxDb" id="55529-EKX55475"/>
<dbReference type="RefSeq" id="XP_005842455.1">
    <property type="nucleotide sequence ID" value="XM_005842398.1"/>
</dbReference>
<accession>L1K4T4</accession>
<reference evidence="3" key="2">
    <citation type="submission" date="2012-11" db="EMBL/GenBank/DDBJ databases">
        <authorList>
            <person name="Kuo A."/>
            <person name="Curtis B.A."/>
            <person name="Tanifuji G."/>
            <person name="Burki F."/>
            <person name="Gruber A."/>
            <person name="Irimia M."/>
            <person name="Maruyama S."/>
            <person name="Arias M.C."/>
            <person name="Ball S.G."/>
            <person name="Gile G.H."/>
            <person name="Hirakawa Y."/>
            <person name="Hopkins J.F."/>
            <person name="Rensing S.A."/>
            <person name="Schmutz J."/>
            <person name="Symeonidi A."/>
            <person name="Elias M."/>
            <person name="Eveleigh R.J."/>
            <person name="Herman E.K."/>
            <person name="Klute M.J."/>
            <person name="Nakayama T."/>
            <person name="Obornik M."/>
            <person name="Reyes-Prieto A."/>
            <person name="Armbrust E.V."/>
            <person name="Aves S.J."/>
            <person name="Beiko R.G."/>
            <person name="Coutinho P."/>
            <person name="Dacks J.B."/>
            <person name="Durnford D.G."/>
            <person name="Fast N.M."/>
            <person name="Green B.R."/>
            <person name="Grisdale C."/>
            <person name="Hempe F."/>
            <person name="Henrissat B."/>
            <person name="Hoppner M.P."/>
            <person name="Ishida K.-I."/>
            <person name="Kim E."/>
            <person name="Koreny L."/>
            <person name="Kroth P.G."/>
            <person name="Liu Y."/>
            <person name="Malik S.-B."/>
            <person name="Maier U.G."/>
            <person name="McRose D."/>
            <person name="Mock T."/>
            <person name="Neilson J.A."/>
            <person name="Onodera N.T."/>
            <person name="Poole A.M."/>
            <person name="Pritham E.J."/>
            <person name="Richards T.A."/>
            <person name="Rocap G."/>
            <person name="Roy S.W."/>
            <person name="Sarai C."/>
            <person name="Schaack S."/>
            <person name="Shirato S."/>
            <person name="Slamovits C.H."/>
            <person name="Spencer D.F."/>
            <person name="Suzuki S."/>
            <person name="Worden A.Z."/>
            <person name="Zauner S."/>
            <person name="Barry K."/>
            <person name="Bell C."/>
            <person name="Bharti A.K."/>
            <person name="Crow J.A."/>
            <person name="Grimwood J."/>
            <person name="Kramer R."/>
            <person name="Lindquist E."/>
            <person name="Lucas S."/>
            <person name="Salamov A."/>
            <person name="McFadden G.I."/>
            <person name="Lane C.E."/>
            <person name="Keeling P.J."/>
            <person name="Gray M.W."/>
            <person name="Grigoriev I.V."/>
            <person name="Archibald J.M."/>
        </authorList>
    </citation>
    <scope>NUCLEOTIDE SEQUENCE</scope>
    <source>
        <strain evidence="3">CCMP2712</strain>
    </source>
</reference>
<sequence>MPHSSNLKFWEQGLTSDIGKSFLIGHKRLGNSTEMQWEGLSRSVGSSGTKSALYKQMYAEGQRAPWGSF</sequence>
<dbReference type="Proteomes" id="UP000011087">
    <property type="component" value="Unassembled WGS sequence"/>
</dbReference>
<reference evidence="1 3" key="1">
    <citation type="journal article" date="2012" name="Nature">
        <title>Algal genomes reveal evolutionary mosaicism and the fate of nucleomorphs.</title>
        <authorList>
            <consortium name="DOE Joint Genome Institute"/>
            <person name="Curtis B.A."/>
            <person name="Tanifuji G."/>
            <person name="Burki F."/>
            <person name="Gruber A."/>
            <person name="Irimia M."/>
            <person name="Maruyama S."/>
            <person name="Arias M.C."/>
            <person name="Ball S.G."/>
            <person name="Gile G.H."/>
            <person name="Hirakawa Y."/>
            <person name="Hopkins J.F."/>
            <person name="Kuo A."/>
            <person name="Rensing S.A."/>
            <person name="Schmutz J."/>
            <person name="Symeonidi A."/>
            <person name="Elias M."/>
            <person name="Eveleigh R.J."/>
            <person name="Herman E.K."/>
            <person name="Klute M.J."/>
            <person name="Nakayama T."/>
            <person name="Obornik M."/>
            <person name="Reyes-Prieto A."/>
            <person name="Armbrust E.V."/>
            <person name="Aves S.J."/>
            <person name="Beiko R.G."/>
            <person name="Coutinho P."/>
            <person name="Dacks J.B."/>
            <person name="Durnford D.G."/>
            <person name="Fast N.M."/>
            <person name="Green B.R."/>
            <person name="Grisdale C.J."/>
            <person name="Hempel F."/>
            <person name="Henrissat B."/>
            <person name="Hoppner M.P."/>
            <person name="Ishida K."/>
            <person name="Kim E."/>
            <person name="Koreny L."/>
            <person name="Kroth P.G."/>
            <person name="Liu Y."/>
            <person name="Malik S.B."/>
            <person name="Maier U.G."/>
            <person name="McRose D."/>
            <person name="Mock T."/>
            <person name="Neilson J.A."/>
            <person name="Onodera N.T."/>
            <person name="Poole A.M."/>
            <person name="Pritham E.J."/>
            <person name="Richards T.A."/>
            <person name="Rocap G."/>
            <person name="Roy S.W."/>
            <person name="Sarai C."/>
            <person name="Schaack S."/>
            <person name="Shirato S."/>
            <person name="Slamovits C.H."/>
            <person name="Spencer D.F."/>
            <person name="Suzuki S."/>
            <person name="Worden A.Z."/>
            <person name="Zauner S."/>
            <person name="Barry K."/>
            <person name="Bell C."/>
            <person name="Bharti A.K."/>
            <person name="Crow J.A."/>
            <person name="Grimwood J."/>
            <person name="Kramer R."/>
            <person name="Lindquist E."/>
            <person name="Lucas S."/>
            <person name="Salamov A."/>
            <person name="McFadden G.I."/>
            <person name="Lane C.E."/>
            <person name="Keeling P.J."/>
            <person name="Gray M.W."/>
            <person name="Grigoriev I.V."/>
            <person name="Archibald J.M."/>
        </authorList>
    </citation>
    <scope>NUCLEOTIDE SEQUENCE</scope>
    <source>
        <strain evidence="1 3">CCMP2712</strain>
    </source>
</reference>
<organism evidence="1">
    <name type="scientific">Guillardia theta (strain CCMP2712)</name>
    <name type="common">Cryptophyte</name>
    <dbReference type="NCBI Taxonomy" id="905079"/>
    <lineage>
        <taxon>Eukaryota</taxon>
        <taxon>Cryptophyceae</taxon>
        <taxon>Pyrenomonadales</taxon>
        <taxon>Geminigeraceae</taxon>
        <taxon>Guillardia</taxon>
    </lineage>
</organism>
<dbReference type="AlphaFoldDB" id="L1K4T4"/>
<evidence type="ECO:0000313" key="1">
    <source>
        <dbReference type="EMBL" id="EKX55475.1"/>
    </source>
</evidence>
<keyword evidence="3" id="KW-1185">Reference proteome</keyword>
<evidence type="ECO:0000313" key="2">
    <source>
        <dbReference type="EnsemblProtists" id="EKX55475"/>
    </source>
</evidence>
<name>L1K4T4_GUITC</name>
<reference evidence="2" key="3">
    <citation type="submission" date="2016-03" db="UniProtKB">
        <authorList>
            <consortium name="EnsemblProtists"/>
        </authorList>
    </citation>
    <scope>IDENTIFICATION</scope>
</reference>
<dbReference type="KEGG" id="gtt:GUITHDRAFT_149801"/>
<dbReference type="EMBL" id="JH992965">
    <property type="protein sequence ID" value="EKX55475.1"/>
    <property type="molecule type" value="Genomic_DNA"/>
</dbReference>
<dbReference type="GeneID" id="17312185"/>
<dbReference type="OrthoDB" id="10502714at2759"/>